<proteinExistence type="predicted"/>
<name>A0ABN4U8N5_PANPU</name>
<sequence>MIKFSPASFDRSSTMRAPTAAASHGADAPRENGGKKGMASNIRAVFNCARKSLAGALGGVRNFAQQTSHCIVVAVRSVFGARPKGAGEAPCSGADERNLKSMLRGVEGGVTSTRSPGSVRFHTEAGMVEYEGRQRVNLLATVPRQTVPVRDRAVPTLFSHTTVAASRRETTTFPSGSSESFRKASLRTPPDVKTRLSLTSVNEETKRLIGSEPNPSFPNRVEKPGQGASFDPEQNSAIYTLVQLLKPNLSSVELDREVLALRCLYDARHPADQGKPFSFDAGNSSAARTLVELVNQRYGTDIKVRTVEPGLVGLVNELY</sequence>
<feature type="region of interest" description="Disordered" evidence="1">
    <location>
        <begin position="203"/>
        <end position="227"/>
    </location>
</feature>
<evidence type="ECO:0000313" key="2">
    <source>
        <dbReference type="EMBL" id="APD13613.1"/>
    </source>
</evidence>
<dbReference type="EMBL" id="CP010310">
    <property type="protein sequence ID" value="APD13613.1"/>
    <property type="molecule type" value="Genomic_DNA"/>
</dbReference>
<gene>
    <name evidence="2" type="ORF">RO07_25590</name>
</gene>
<feature type="region of interest" description="Disordered" evidence="1">
    <location>
        <begin position="1"/>
        <end position="36"/>
    </location>
</feature>
<dbReference type="RefSeq" id="WP_072637098.1">
    <property type="nucleotide sequence ID" value="NZ_CP010310.2"/>
</dbReference>
<accession>A0ABN4U8N5</accession>
<reference evidence="2" key="1">
    <citation type="submission" date="2016-11" db="EMBL/GenBank/DDBJ databases">
        <title>Complete Genome Sequencing of Pandoraea pulmonicola DSM 16583.</title>
        <authorList>
            <person name="Chan K.-G."/>
        </authorList>
    </citation>
    <scope>NUCLEOTIDE SEQUENCE</scope>
    <source>
        <strain evidence="2">DSM 16583</strain>
    </source>
</reference>
<feature type="region of interest" description="Disordered" evidence="1">
    <location>
        <begin position="168"/>
        <end position="189"/>
    </location>
</feature>
<organism evidence="2 3">
    <name type="scientific">Pandoraea pulmonicola</name>
    <dbReference type="NCBI Taxonomy" id="93221"/>
    <lineage>
        <taxon>Bacteria</taxon>
        <taxon>Pseudomonadati</taxon>
        <taxon>Pseudomonadota</taxon>
        <taxon>Betaproteobacteria</taxon>
        <taxon>Burkholderiales</taxon>
        <taxon>Burkholderiaceae</taxon>
        <taxon>Pandoraea</taxon>
    </lineage>
</organism>
<dbReference type="Proteomes" id="UP000035086">
    <property type="component" value="Chromosome"/>
</dbReference>
<evidence type="ECO:0000313" key="3">
    <source>
        <dbReference type="Proteomes" id="UP000035086"/>
    </source>
</evidence>
<keyword evidence="3" id="KW-1185">Reference proteome</keyword>
<protein>
    <submittedName>
        <fullName evidence="2">Uncharacterized protein</fullName>
    </submittedName>
</protein>
<evidence type="ECO:0000256" key="1">
    <source>
        <dbReference type="SAM" id="MobiDB-lite"/>
    </source>
</evidence>